<feature type="non-terminal residue" evidence="2">
    <location>
        <position position="156"/>
    </location>
</feature>
<accession>A0A4U0V7K0</accession>
<dbReference type="EMBL" id="NAJN01003047">
    <property type="protein sequence ID" value="TKA44791.1"/>
    <property type="molecule type" value="Genomic_DNA"/>
</dbReference>
<keyword evidence="1" id="KW-0732">Signal</keyword>
<sequence length="156" mass="18393">YLCWLLQCRLLLRCCCHDMGWRYTRQAENHFCWVHDHGRWGCPPMLRVHTRSLRCRTCHYWLWQRYEHLDRADLAVGNQQIAQTWSTRYGRGSSHHGWCLLELLARLRILLLGAQQHLLEVSNRLSDVLRCRHPSLRFGVAGISSVAHPQGQGRRG</sequence>
<organism evidence="2 3">
    <name type="scientific">Cryomyces minteri</name>
    <dbReference type="NCBI Taxonomy" id="331657"/>
    <lineage>
        <taxon>Eukaryota</taxon>
        <taxon>Fungi</taxon>
        <taxon>Dikarya</taxon>
        <taxon>Ascomycota</taxon>
        <taxon>Pezizomycotina</taxon>
        <taxon>Dothideomycetes</taxon>
        <taxon>Dothideomycetes incertae sedis</taxon>
        <taxon>Cryomyces</taxon>
    </lineage>
</organism>
<dbReference type="AlphaFoldDB" id="A0A4U0V7K0"/>
<keyword evidence="3" id="KW-1185">Reference proteome</keyword>
<reference evidence="2 3" key="1">
    <citation type="submission" date="2017-03" db="EMBL/GenBank/DDBJ databases">
        <title>Genomes of endolithic fungi from Antarctica.</title>
        <authorList>
            <person name="Coleine C."/>
            <person name="Masonjones S."/>
            <person name="Stajich J.E."/>
        </authorList>
    </citation>
    <scope>NUCLEOTIDE SEQUENCE [LARGE SCALE GENOMIC DNA]</scope>
    <source>
        <strain evidence="2 3">CCFEE 5187</strain>
    </source>
</reference>
<protein>
    <recommendedName>
        <fullName evidence="4">Secreted protein</fullName>
    </recommendedName>
</protein>
<feature type="signal peptide" evidence="1">
    <location>
        <begin position="1"/>
        <end position="16"/>
    </location>
</feature>
<feature type="chain" id="PRO_5020275670" description="Secreted protein" evidence="1">
    <location>
        <begin position="17"/>
        <end position="156"/>
    </location>
</feature>
<evidence type="ECO:0000313" key="3">
    <source>
        <dbReference type="Proteomes" id="UP000308768"/>
    </source>
</evidence>
<proteinExistence type="predicted"/>
<gene>
    <name evidence="2" type="ORF">B0A49_13391</name>
</gene>
<evidence type="ECO:0000256" key="1">
    <source>
        <dbReference type="SAM" id="SignalP"/>
    </source>
</evidence>
<feature type="non-terminal residue" evidence="2">
    <location>
        <position position="1"/>
    </location>
</feature>
<evidence type="ECO:0008006" key="4">
    <source>
        <dbReference type="Google" id="ProtNLM"/>
    </source>
</evidence>
<name>A0A4U0V7K0_9PEZI</name>
<dbReference type="Proteomes" id="UP000308768">
    <property type="component" value="Unassembled WGS sequence"/>
</dbReference>
<comment type="caution">
    <text evidence="2">The sequence shown here is derived from an EMBL/GenBank/DDBJ whole genome shotgun (WGS) entry which is preliminary data.</text>
</comment>
<evidence type="ECO:0000313" key="2">
    <source>
        <dbReference type="EMBL" id="TKA44791.1"/>
    </source>
</evidence>